<evidence type="ECO:0000259" key="8">
    <source>
        <dbReference type="PROSITE" id="PS50110"/>
    </source>
</evidence>
<dbReference type="PANTHER" id="PTHR43280">
    <property type="entry name" value="ARAC-FAMILY TRANSCRIPTIONAL REGULATOR"/>
    <property type="match status" value="1"/>
</dbReference>
<dbReference type="SUPFAM" id="SSF52172">
    <property type="entry name" value="CheY-like"/>
    <property type="match status" value="1"/>
</dbReference>
<evidence type="ECO:0000256" key="1">
    <source>
        <dbReference type="ARBA" id="ARBA00018672"/>
    </source>
</evidence>
<name>A0A1Y4LSD4_9FIRM</name>
<accession>A0A1Y4LSD4</accession>
<dbReference type="PROSITE" id="PS01124">
    <property type="entry name" value="HTH_ARAC_FAMILY_2"/>
    <property type="match status" value="1"/>
</dbReference>
<dbReference type="InterPro" id="IPR011006">
    <property type="entry name" value="CheY-like_superfamily"/>
</dbReference>
<sequence length="569" mass="64432">MMIKRVYRLTVRKDTGQPCTFGCRYSGEGGRRMPKRNKRVLLVDDDAMVRIGLKTLVDWSGHGYQLIGEAENGTQALEIARREQPEIVITDMKMPGMDGVALIRALQEIQPPPYVVALSGYDDFLLVREAMKQGAKDYLLKLELTPETLLQSLAGAPDAPNYMPQPDQTMLRSRVLRDLIFHFYLNEDDLEKRLQEAGICWTGETVYCLLLKAGELFRFEEATEEECHTLLFSIRNIAEEIVGACLDAVSTEGKTGELYILGVLRPELAGQDADVLVEQTAHRLHDMLQQYVDVSCTIGIGQGENTAGGMAEACSRASDAMRSRFYRLNDPVIWWQADLCPQIEPETFSTTEARRLLTEGISSLSAETVDEAINLVQKAAARQHWTQRNAYAVAFALAVTVQDCLEACGLDISSQMPRSHGDLLRWMDLHHMGDVRDWLERLRQDLLEYIQKERADGKQAVVRRAQDILTQRFCGEITLPELAEQLDLTPGYLSALMKKYTGKTFSEYLTYLRIEQAKKLLRETNDKIYAVAVAVGYEDAFYFSRIFKRETGMTPGDWRKRAEQRGDAL</sequence>
<comment type="caution">
    <text evidence="9">The sequence shown here is derived from an EMBL/GenBank/DDBJ whole genome shotgun (WGS) entry which is preliminary data.</text>
</comment>
<dbReference type="InterPro" id="IPR018062">
    <property type="entry name" value="HTH_AraC-typ_CS"/>
</dbReference>
<keyword evidence="2" id="KW-0805">Transcription regulation</keyword>
<keyword evidence="6" id="KW-0597">Phosphoprotein</keyword>
<evidence type="ECO:0000313" key="9">
    <source>
        <dbReference type="EMBL" id="OUP58750.1"/>
    </source>
</evidence>
<dbReference type="EMBL" id="NFKL01000008">
    <property type="protein sequence ID" value="OUP58750.1"/>
    <property type="molecule type" value="Genomic_DNA"/>
</dbReference>
<dbReference type="Gene3D" id="3.40.50.2300">
    <property type="match status" value="1"/>
</dbReference>
<comment type="function">
    <text evidence="5">May play the central regulatory role in sporulation. It may be an element of the effector pathway responsible for the activation of sporulation genes in response to nutritional stress. Spo0A may act in concert with spo0H (a sigma factor) to control the expression of some genes that are critical to the sporulation process.</text>
</comment>
<evidence type="ECO:0000259" key="7">
    <source>
        <dbReference type="PROSITE" id="PS01124"/>
    </source>
</evidence>
<dbReference type="InterPro" id="IPR018060">
    <property type="entry name" value="HTH_AraC"/>
</dbReference>
<dbReference type="PANTHER" id="PTHR43280:SF2">
    <property type="entry name" value="HTH-TYPE TRANSCRIPTIONAL REGULATOR EXSA"/>
    <property type="match status" value="1"/>
</dbReference>
<evidence type="ECO:0000313" key="10">
    <source>
        <dbReference type="Proteomes" id="UP000195326"/>
    </source>
</evidence>
<dbReference type="Gene3D" id="1.10.10.60">
    <property type="entry name" value="Homeodomain-like"/>
    <property type="match status" value="2"/>
</dbReference>
<keyword evidence="4" id="KW-0804">Transcription</keyword>
<evidence type="ECO:0000256" key="6">
    <source>
        <dbReference type="PROSITE-ProRule" id="PRU00169"/>
    </source>
</evidence>
<evidence type="ECO:0000256" key="2">
    <source>
        <dbReference type="ARBA" id="ARBA00023015"/>
    </source>
</evidence>
<feature type="domain" description="Response regulatory" evidence="8">
    <location>
        <begin position="39"/>
        <end position="156"/>
    </location>
</feature>
<dbReference type="GO" id="GO:0003700">
    <property type="term" value="F:DNA-binding transcription factor activity"/>
    <property type="evidence" value="ECO:0007669"/>
    <property type="project" value="InterPro"/>
</dbReference>
<dbReference type="InterPro" id="IPR001789">
    <property type="entry name" value="Sig_transdc_resp-reg_receiver"/>
</dbReference>
<dbReference type="InterPro" id="IPR009057">
    <property type="entry name" value="Homeodomain-like_sf"/>
</dbReference>
<keyword evidence="3" id="KW-0238">DNA-binding</keyword>
<evidence type="ECO:0000256" key="4">
    <source>
        <dbReference type="ARBA" id="ARBA00023163"/>
    </source>
</evidence>
<feature type="modified residue" description="4-aspartylphosphate" evidence="6">
    <location>
        <position position="91"/>
    </location>
</feature>
<dbReference type="CDD" id="cd17536">
    <property type="entry name" value="REC_YesN-like"/>
    <property type="match status" value="1"/>
</dbReference>
<reference evidence="10" key="1">
    <citation type="submission" date="2017-04" db="EMBL/GenBank/DDBJ databases">
        <title>Function of individual gut microbiota members based on whole genome sequencing of pure cultures obtained from chicken caecum.</title>
        <authorList>
            <person name="Medvecky M."/>
            <person name="Cejkova D."/>
            <person name="Polansky O."/>
            <person name="Karasova D."/>
            <person name="Kubasova T."/>
            <person name="Cizek A."/>
            <person name="Rychlik I."/>
        </authorList>
    </citation>
    <scope>NUCLEOTIDE SEQUENCE [LARGE SCALE GENOMIC DNA]</scope>
    <source>
        <strain evidence="10">An179</strain>
    </source>
</reference>
<dbReference type="STRING" id="501571.GCA_900143195_02454"/>
<proteinExistence type="predicted"/>
<organism evidence="9 10">
    <name type="scientific">Butyricicoccus pullicaecorum</name>
    <dbReference type="NCBI Taxonomy" id="501571"/>
    <lineage>
        <taxon>Bacteria</taxon>
        <taxon>Bacillati</taxon>
        <taxon>Bacillota</taxon>
        <taxon>Clostridia</taxon>
        <taxon>Eubacteriales</taxon>
        <taxon>Butyricicoccaceae</taxon>
        <taxon>Butyricicoccus</taxon>
    </lineage>
</organism>
<dbReference type="PROSITE" id="PS50110">
    <property type="entry name" value="RESPONSE_REGULATORY"/>
    <property type="match status" value="1"/>
</dbReference>
<feature type="domain" description="HTH araC/xylS-type" evidence="7">
    <location>
        <begin position="463"/>
        <end position="561"/>
    </location>
</feature>
<dbReference type="GO" id="GO:0043565">
    <property type="term" value="F:sequence-specific DNA binding"/>
    <property type="evidence" value="ECO:0007669"/>
    <property type="project" value="InterPro"/>
</dbReference>
<evidence type="ECO:0000256" key="5">
    <source>
        <dbReference type="ARBA" id="ARBA00024867"/>
    </source>
</evidence>
<gene>
    <name evidence="9" type="ORF">B5F15_07005</name>
</gene>
<dbReference type="AlphaFoldDB" id="A0A1Y4LSD4"/>
<dbReference type="Pfam" id="PF12833">
    <property type="entry name" value="HTH_18"/>
    <property type="match status" value="1"/>
</dbReference>
<dbReference type="GO" id="GO:0000160">
    <property type="term" value="P:phosphorelay signal transduction system"/>
    <property type="evidence" value="ECO:0007669"/>
    <property type="project" value="InterPro"/>
</dbReference>
<dbReference type="InterPro" id="IPR020449">
    <property type="entry name" value="Tscrpt_reg_AraC-type_HTH"/>
</dbReference>
<dbReference type="Pfam" id="PF00072">
    <property type="entry name" value="Response_reg"/>
    <property type="match status" value="1"/>
</dbReference>
<protein>
    <recommendedName>
        <fullName evidence="1">Stage 0 sporulation protein A homolog</fullName>
    </recommendedName>
</protein>
<dbReference type="SMART" id="SM00448">
    <property type="entry name" value="REC"/>
    <property type="match status" value="1"/>
</dbReference>
<evidence type="ECO:0000256" key="3">
    <source>
        <dbReference type="ARBA" id="ARBA00023125"/>
    </source>
</evidence>
<dbReference type="SUPFAM" id="SSF46689">
    <property type="entry name" value="Homeodomain-like"/>
    <property type="match status" value="2"/>
</dbReference>
<dbReference type="SMART" id="SM00342">
    <property type="entry name" value="HTH_ARAC"/>
    <property type="match status" value="1"/>
</dbReference>
<dbReference type="PROSITE" id="PS00041">
    <property type="entry name" value="HTH_ARAC_FAMILY_1"/>
    <property type="match status" value="1"/>
</dbReference>
<dbReference type="Proteomes" id="UP000195326">
    <property type="component" value="Unassembled WGS sequence"/>
</dbReference>
<dbReference type="PRINTS" id="PR00032">
    <property type="entry name" value="HTHARAC"/>
</dbReference>